<dbReference type="SUPFAM" id="SSF53474">
    <property type="entry name" value="alpha/beta-Hydrolases"/>
    <property type="match status" value="1"/>
</dbReference>
<dbReference type="PANTHER" id="PTHR43433">
    <property type="entry name" value="HYDROLASE, ALPHA/BETA FOLD FAMILY PROTEIN"/>
    <property type="match status" value="1"/>
</dbReference>
<proteinExistence type="predicted"/>
<reference evidence="2" key="1">
    <citation type="journal article" date="2014" name="Front. Microbiol.">
        <title>High frequency of phylogenetically diverse reductive dehalogenase-homologous genes in deep subseafloor sedimentary metagenomes.</title>
        <authorList>
            <person name="Kawai M."/>
            <person name="Futagami T."/>
            <person name="Toyoda A."/>
            <person name="Takaki Y."/>
            <person name="Nishi S."/>
            <person name="Hori S."/>
            <person name="Arai W."/>
            <person name="Tsubouchi T."/>
            <person name="Morono Y."/>
            <person name="Uchiyama I."/>
            <person name="Ito T."/>
            <person name="Fujiyama A."/>
            <person name="Inagaki F."/>
            <person name="Takami H."/>
        </authorList>
    </citation>
    <scope>NUCLEOTIDE SEQUENCE</scope>
    <source>
        <strain evidence="2">Expedition CK06-06</strain>
    </source>
</reference>
<dbReference type="Gene3D" id="3.40.50.1820">
    <property type="entry name" value="alpha/beta hydrolase"/>
    <property type="match status" value="1"/>
</dbReference>
<dbReference type="InterPro" id="IPR000073">
    <property type="entry name" value="AB_hydrolase_1"/>
</dbReference>
<organism evidence="2">
    <name type="scientific">marine sediment metagenome</name>
    <dbReference type="NCBI Taxonomy" id="412755"/>
    <lineage>
        <taxon>unclassified sequences</taxon>
        <taxon>metagenomes</taxon>
        <taxon>ecological metagenomes</taxon>
    </lineage>
</organism>
<protein>
    <recommendedName>
        <fullName evidence="1">AB hydrolase-1 domain-containing protein</fullName>
    </recommendedName>
</protein>
<feature type="domain" description="AB hydrolase-1" evidence="1">
    <location>
        <begin position="6"/>
        <end position="201"/>
    </location>
</feature>
<dbReference type="Pfam" id="PF00561">
    <property type="entry name" value="Abhydrolase_1"/>
    <property type="match status" value="1"/>
</dbReference>
<dbReference type="EMBL" id="BARW01017708">
    <property type="protein sequence ID" value="GAI90511.1"/>
    <property type="molecule type" value="Genomic_DNA"/>
</dbReference>
<sequence length="208" mass="23979">MKGKGKPLVLVHGFGTKYQGWNFQISYFEKRMKVIALDNRGVGKSSRPNYHYTMDMFVEDIKALLDQLNIHDKIHLCGISLGGMIVQNFVLKYPEITKTLILCATSAFYDPGPLFKSFELIKELNLEERVEALLPFTHSRAFIRKLKNDQKLFDSLKADTIFITPRKDSTHFQDYMNQANAMNTHDTREFLNNIRIPTLILGLMVIFG</sequence>
<dbReference type="InterPro" id="IPR029058">
    <property type="entry name" value="AB_hydrolase_fold"/>
</dbReference>
<evidence type="ECO:0000259" key="1">
    <source>
        <dbReference type="Pfam" id="PF00561"/>
    </source>
</evidence>
<evidence type="ECO:0000313" key="2">
    <source>
        <dbReference type="EMBL" id="GAI90511.1"/>
    </source>
</evidence>
<dbReference type="InterPro" id="IPR050471">
    <property type="entry name" value="AB_hydrolase"/>
</dbReference>
<name>X1TGN5_9ZZZZ</name>
<dbReference type="AlphaFoldDB" id="X1TGN5"/>
<comment type="caution">
    <text evidence="2">The sequence shown here is derived from an EMBL/GenBank/DDBJ whole genome shotgun (WGS) entry which is preliminary data.</text>
</comment>
<dbReference type="PRINTS" id="PR00111">
    <property type="entry name" value="ABHYDROLASE"/>
</dbReference>
<accession>X1TGN5</accession>
<gene>
    <name evidence="2" type="ORF">S12H4_30522</name>
</gene>
<feature type="non-terminal residue" evidence="2">
    <location>
        <position position="208"/>
    </location>
</feature>
<dbReference type="PANTHER" id="PTHR43433:SF5">
    <property type="entry name" value="AB HYDROLASE-1 DOMAIN-CONTAINING PROTEIN"/>
    <property type="match status" value="1"/>
</dbReference>